<feature type="compositionally biased region" description="Polar residues" evidence="1">
    <location>
        <begin position="248"/>
        <end position="257"/>
    </location>
</feature>
<feature type="compositionally biased region" description="Low complexity" evidence="1">
    <location>
        <begin position="168"/>
        <end position="181"/>
    </location>
</feature>
<dbReference type="SUPFAM" id="SSF57625">
    <property type="entry name" value="Invertebrate chitin-binding proteins"/>
    <property type="match status" value="1"/>
</dbReference>
<dbReference type="PROSITE" id="PS50940">
    <property type="entry name" value="CHIT_BIND_II"/>
    <property type="match status" value="1"/>
</dbReference>
<dbReference type="AlphaFoldDB" id="A0A2P6THK2"/>
<sequence length="344" mass="35574">MKAGEPVAIYSEGEVIDISVFITAHHGGRHAFRLCTDLDASERCLSQHLLERADWGGPYSWTKTTGGSAPGAEVKKGSLSGQGGERYTWRYRLPPGVSCTRCVLQWWWTTANSCRVPGAPAWVGSDPGMLPCTDRNTHPEEFRNCADISIKKRSRGSDDGSDDDGTDSKNGNGAKSAAALAKPAVAPAKPAAVPAKPAVAPAKPAAALAKPAPVKPADGAVKPAGDKPAASNATAVQQQEQERGQSQLPASSPASLNSTLPAALQQPQKPRAAPTAAGDGADADIDDTCKELGGGLHTLPLTCPKFLLCAGGKGWVLYCPKGMVWDGASQACVAGPCEDTSSAQ</sequence>
<reference evidence="3 4" key="1">
    <citation type="journal article" date="2018" name="Plant J.">
        <title>Genome sequences of Chlorella sorokiniana UTEX 1602 and Micractinium conductrix SAG 241.80: implications to maltose excretion by a green alga.</title>
        <authorList>
            <person name="Arriola M.B."/>
            <person name="Velmurugan N."/>
            <person name="Zhang Y."/>
            <person name="Plunkett M.H."/>
            <person name="Hondzo H."/>
            <person name="Barney B.M."/>
        </authorList>
    </citation>
    <scope>NUCLEOTIDE SEQUENCE [LARGE SCALE GENOMIC DNA]</scope>
    <source>
        <strain evidence="4">UTEX 1602</strain>
    </source>
</reference>
<evidence type="ECO:0000313" key="4">
    <source>
        <dbReference type="Proteomes" id="UP000239899"/>
    </source>
</evidence>
<evidence type="ECO:0000259" key="2">
    <source>
        <dbReference type="PROSITE" id="PS50940"/>
    </source>
</evidence>
<protein>
    <submittedName>
        <fullName evidence="3">Cell wall integrity and stress response component 4-like</fullName>
    </submittedName>
</protein>
<dbReference type="Proteomes" id="UP000239899">
    <property type="component" value="Unassembled WGS sequence"/>
</dbReference>
<gene>
    <name evidence="3" type="ORF">C2E21_7191</name>
</gene>
<dbReference type="GO" id="GO:0005576">
    <property type="term" value="C:extracellular region"/>
    <property type="evidence" value="ECO:0007669"/>
    <property type="project" value="InterPro"/>
</dbReference>
<evidence type="ECO:0000256" key="1">
    <source>
        <dbReference type="SAM" id="MobiDB-lite"/>
    </source>
</evidence>
<dbReference type="STRING" id="3076.A0A2P6THK2"/>
<dbReference type="GO" id="GO:0008061">
    <property type="term" value="F:chitin binding"/>
    <property type="evidence" value="ECO:0007669"/>
    <property type="project" value="InterPro"/>
</dbReference>
<dbReference type="Pfam" id="PF03067">
    <property type="entry name" value="LPMO_10"/>
    <property type="match status" value="1"/>
</dbReference>
<feature type="compositionally biased region" description="Low complexity" evidence="1">
    <location>
        <begin position="207"/>
        <end position="217"/>
    </location>
</feature>
<feature type="region of interest" description="Disordered" evidence="1">
    <location>
        <begin position="148"/>
        <end position="181"/>
    </location>
</feature>
<name>A0A2P6THK2_CHLSO</name>
<dbReference type="OrthoDB" id="512571at2759"/>
<comment type="caution">
    <text evidence="3">The sequence shown here is derived from an EMBL/GenBank/DDBJ whole genome shotgun (WGS) entry which is preliminary data.</text>
</comment>
<proteinExistence type="predicted"/>
<organism evidence="3 4">
    <name type="scientific">Chlorella sorokiniana</name>
    <name type="common">Freshwater green alga</name>
    <dbReference type="NCBI Taxonomy" id="3076"/>
    <lineage>
        <taxon>Eukaryota</taxon>
        <taxon>Viridiplantae</taxon>
        <taxon>Chlorophyta</taxon>
        <taxon>core chlorophytes</taxon>
        <taxon>Trebouxiophyceae</taxon>
        <taxon>Chlorellales</taxon>
        <taxon>Chlorellaceae</taxon>
        <taxon>Chlorella clade</taxon>
        <taxon>Chlorella</taxon>
    </lineage>
</organism>
<keyword evidence="4" id="KW-1185">Reference proteome</keyword>
<accession>A0A2P6THK2</accession>
<feature type="region of interest" description="Disordered" evidence="1">
    <location>
        <begin position="207"/>
        <end position="257"/>
    </location>
</feature>
<dbReference type="InterPro" id="IPR002557">
    <property type="entry name" value="Chitin-bd_dom"/>
</dbReference>
<dbReference type="InterPro" id="IPR036508">
    <property type="entry name" value="Chitin-bd_dom_sf"/>
</dbReference>
<dbReference type="Pfam" id="PF01607">
    <property type="entry name" value="CBM_14"/>
    <property type="match status" value="1"/>
</dbReference>
<dbReference type="InterPro" id="IPR004302">
    <property type="entry name" value="Cellulose/chitin-bd_N"/>
</dbReference>
<evidence type="ECO:0000313" key="3">
    <source>
        <dbReference type="EMBL" id="PRW33768.1"/>
    </source>
</evidence>
<dbReference type="Gene3D" id="3.20.20.80">
    <property type="entry name" value="Glycosidases"/>
    <property type="match status" value="1"/>
</dbReference>
<feature type="domain" description="Chitin-binding type-2" evidence="2">
    <location>
        <begin position="286"/>
        <end position="332"/>
    </location>
</feature>
<dbReference type="EMBL" id="LHPG02000015">
    <property type="protein sequence ID" value="PRW33768.1"/>
    <property type="molecule type" value="Genomic_DNA"/>
</dbReference>
<dbReference type="SMART" id="SM00494">
    <property type="entry name" value="ChtBD2"/>
    <property type="match status" value="1"/>
</dbReference>